<evidence type="ECO:0000313" key="3">
    <source>
        <dbReference type="Proteomes" id="UP000005010"/>
    </source>
</evidence>
<dbReference type="RefSeq" id="WP_014661063.1">
    <property type="nucleotide sequence ID" value="NC_017737.1"/>
</dbReference>
<evidence type="ECO:0000256" key="1">
    <source>
        <dbReference type="SAM" id="SignalP"/>
    </source>
</evidence>
<protein>
    <submittedName>
        <fullName evidence="2">Outer membrane protein HofC</fullName>
    </submittedName>
</protein>
<dbReference type="STRING" id="182217.HCW_04630"/>
<gene>
    <name evidence="2" type="ordered locus">HCW_04630</name>
</gene>
<feature type="signal peptide" evidence="1">
    <location>
        <begin position="1"/>
        <end position="31"/>
    </location>
</feature>
<dbReference type="HOGENOM" id="CLU_034831_0_0_7"/>
<dbReference type="Proteomes" id="UP000005010">
    <property type="component" value="Chromosome"/>
</dbReference>
<dbReference type="KEGG" id="hce:HCW_04630"/>
<organism evidence="2 3">
    <name type="scientific">Helicobacter cetorum (strain ATCC BAA-429 / MIT 00-7128)</name>
    <dbReference type="NCBI Taxonomy" id="182217"/>
    <lineage>
        <taxon>Bacteria</taxon>
        <taxon>Pseudomonadati</taxon>
        <taxon>Campylobacterota</taxon>
        <taxon>Epsilonproteobacteria</taxon>
        <taxon>Campylobacterales</taxon>
        <taxon>Helicobacteraceae</taxon>
        <taxon>Helicobacter</taxon>
    </lineage>
</organism>
<evidence type="ECO:0000313" key="2">
    <source>
        <dbReference type="EMBL" id="AFI04193.1"/>
    </source>
</evidence>
<dbReference type="PATRIC" id="fig|182217.3.peg.987"/>
<feature type="chain" id="PRO_5003625851" evidence="1">
    <location>
        <begin position="32"/>
        <end position="548"/>
    </location>
</feature>
<dbReference type="EMBL" id="CP003479">
    <property type="protein sequence ID" value="AFI04193.1"/>
    <property type="molecule type" value="Genomic_DNA"/>
</dbReference>
<keyword evidence="1" id="KW-0732">Signal</keyword>
<keyword evidence="3" id="KW-1185">Reference proteome</keyword>
<name>I0EMM4_HELC0</name>
<dbReference type="AlphaFoldDB" id="I0EMM4"/>
<reference evidence="3" key="1">
    <citation type="submission" date="2012-04" db="EMBL/GenBank/DDBJ databases">
        <title>Complete genome sequence of Helicobacter cetorum strain MIT 00-7128.</title>
        <authorList>
            <person name="Kersulyte D."/>
            <person name="Berg D.E."/>
        </authorList>
    </citation>
    <scope>NUCLEOTIDE SEQUENCE [LARGE SCALE GENOMIC DNA]</scope>
    <source>
        <strain evidence="3">MIT 00-7128</strain>
    </source>
</reference>
<dbReference type="Pfam" id="PF02521">
    <property type="entry name" value="HP_OMP_2"/>
    <property type="match status" value="1"/>
</dbReference>
<sequence>MPKKFKKRKIASALLKRFTLPLLFTTSSLGAITYEVHGDFLMFSKVGFNHAAVNPIKGIYPQDTFVNIAFKLEGSVHLGRGWSVNLGGALGGQPYASTKQDRWAKDFTPPSYWLDGSQAVDACNSVVGFNGSEADLTNPMSTCISAKALMAQSGGPGSIIDPRGFQYMYMGEWNGSYPNYYPGSAYLPGHSRRYSIYKANLTYDSERWHAVAGRFDVTEQEQIDWMYQMLTGFYGTFKVNDKLKLQLLSSWGRGIVDGQWFFANYREKPWGIHKAGIIYRPTKNLMIHPYLYLIPEVGTLPGIKIEHDTNPNFASRGIRFKTTFYAMYDYRWNNSSYGRYAPARYNTWDPFLDGGKWRGLQGPGGATLLLREHIDINNYFVVGAAYLNIGNPNMNLGTWGNPIAIDGIEQWVGSVYGLGFASIDNITAADAFTEYVKGGGNHGKFSWSVYERFTTSPRAIEYGIGTYLDYQFTKHIKAGLKLVWLEFRVRAGYNPGTGFLGPNGQPLNLNNGLFETGAFVQGPQNMGGIAKSITNDMSHLMTHFSYSF</sequence>
<accession>I0EMM4</accession>
<dbReference type="InterPro" id="IPR003678">
    <property type="entry name" value="Put_OMP"/>
</dbReference>
<proteinExistence type="predicted"/>